<dbReference type="Proteomes" id="UP000006362">
    <property type="component" value="Chromosome"/>
</dbReference>
<dbReference type="Gene3D" id="1.10.8.100">
    <property type="entry name" value="Ribosomal RNA adenine dimethylase-like, domain 2"/>
    <property type="match status" value="1"/>
</dbReference>
<evidence type="ECO:0000313" key="11">
    <source>
        <dbReference type="Proteomes" id="UP000006362"/>
    </source>
</evidence>
<feature type="binding site" evidence="7 8">
    <location>
        <position position="12"/>
    </location>
    <ligand>
        <name>S-adenosyl-L-methionine</name>
        <dbReference type="ChEBI" id="CHEBI:59789"/>
    </ligand>
</feature>
<feature type="binding site" evidence="7 8">
    <location>
        <position position="59"/>
    </location>
    <ligand>
        <name>S-adenosyl-L-methionine</name>
        <dbReference type="ChEBI" id="CHEBI:59789"/>
    </ligand>
</feature>
<evidence type="ECO:0000256" key="8">
    <source>
        <dbReference type="PROSITE-ProRule" id="PRU01026"/>
    </source>
</evidence>
<keyword evidence="3 7" id="KW-0489">Methyltransferase</keyword>
<keyword evidence="4 7" id="KW-0808">Transferase</keyword>
<dbReference type="PROSITE" id="PS01131">
    <property type="entry name" value="RRNA_A_DIMETH"/>
    <property type="match status" value="1"/>
</dbReference>
<keyword evidence="2 7" id="KW-0698">rRNA processing</keyword>
<comment type="subcellular location">
    <subcellularLocation>
        <location evidence="7">Cytoplasm</location>
    </subcellularLocation>
</comment>
<dbReference type="SMART" id="SM00650">
    <property type="entry name" value="rADc"/>
    <property type="match status" value="1"/>
</dbReference>
<keyword evidence="1 7" id="KW-0963">Cytoplasm</keyword>
<dbReference type="InterPro" id="IPR029063">
    <property type="entry name" value="SAM-dependent_MTases_sf"/>
</dbReference>
<dbReference type="OrthoDB" id="9814755at2"/>
<dbReference type="RefSeq" id="WP_013537772.1">
    <property type="nucleotide sequence ID" value="NC_014926.1"/>
</dbReference>
<dbReference type="GO" id="GO:0005829">
    <property type="term" value="C:cytosol"/>
    <property type="evidence" value="ECO:0007669"/>
    <property type="project" value="TreeGrafter"/>
</dbReference>
<comment type="catalytic activity">
    <reaction evidence="7">
        <text>adenosine(1518)/adenosine(1519) in 16S rRNA + 4 S-adenosyl-L-methionine = N(6)-dimethyladenosine(1518)/N(6)-dimethyladenosine(1519) in 16S rRNA + 4 S-adenosyl-L-homocysteine + 4 H(+)</text>
        <dbReference type="Rhea" id="RHEA:19609"/>
        <dbReference type="Rhea" id="RHEA-COMP:10232"/>
        <dbReference type="Rhea" id="RHEA-COMP:10233"/>
        <dbReference type="ChEBI" id="CHEBI:15378"/>
        <dbReference type="ChEBI" id="CHEBI:57856"/>
        <dbReference type="ChEBI" id="CHEBI:59789"/>
        <dbReference type="ChEBI" id="CHEBI:74411"/>
        <dbReference type="ChEBI" id="CHEBI:74493"/>
        <dbReference type="EC" id="2.1.1.182"/>
    </reaction>
</comment>
<dbReference type="HOGENOM" id="CLU_041220_0_2_0"/>
<comment type="similarity">
    <text evidence="7">Belongs to the class I-like SAM-binding methyltransferase superfamily. rRNA adenine N(6)-methyltransferase family. RsmA subfamily.</text>
</comment>
<organism evidence="10 11">
    <name type="scientific">Thermovibrio ammonificans (strain DSM 15698 / JCM 12110 / HB-1)</name>
    <dbReference type="NCBI Taxonomy" id="648996"/>
    <lineage>
        <taxon>Bacteria</taxon>
        <taxon>Pseudomonadati</taxon>
        <taxon>Aquificota</taxon>
        <taxon>Aquificia</taxon>
        <taxon>Desulfurobacteriales</taxon>
        <taxon>Desulfurobacteriaceae</taxon>
        <taxon>Thermovibrio</taxon>
    </lineage>
</organism>
<reference evidence="10" key="1">
    <citation type="submission" date="2011-01" db="EMBL/GenBank/DDBJ databases">
        <title>Complete sequence of chromosome of Thermovibrio ammonificans HB-1.</title>
        <authorList>
            <consortium name="US DOE Joint Genome Institute"/>
            <person name="Lucas S."/>
            <person name="Copeland A."/>
            <person name="Lapidus A."/>
            <person name="Cheng J.-F."/>
            <person name="Goodwin L."/>
            <person name="Pitluck S."/>
            <person name="Davenport K."/>
            <person name="Detter J.C."/>
            <person name="Han C."/>
            <person name="Tapia R."/>
            <person name="Land M."/>
            <person name="Hauser L."/>
            <person name="Kyrpides N."/>
            <person name="Ivanova N."/>
            <person name="Ovchinnikova G."/>
            <person name="Vetriani C."/>
            <person name="Woyke T."/>
        </authorList>
    </citation>
    <scope>NUCLEOTIDE SEQUENCE [LARGE SCALE GENOMIC DNA]</scope>
    <source>
        <strain evidence="10">HB-1</strain>
    </source>
</reference>
<evidence type="ECO:0000256" key="4">
    <source>
        <dbReference type="ARBA" id="ARBA00022679"/>
    </source>
</evidence>
<feature type="binding site" evidence="7 8">
    <location>
        <position position="82"/>
    </location>
    <ligand>
        <name>S-adenosyl-L-methionine</name>
        <dbReference type="ChEBI" id="CHEBI:59789"/>
    </ligand>
</feature>
<dbReference type="CDD" id="cd02440">
    <property type="entry name" value="AdoMet_MTases"/>
    <property type="match status" value="1"/>
</dbReference>
<sequence>MRLKKRYGQHFLKDRNVIRRIADALPITSDDVVVEIGPGGGALTEELLARNPKALYAIEIDPDWVDYLKERFKDRITVFNADATTFDFSQLGRGLKFFGNLPYNVSTAIIRNLLNHRSAFSGGVFMVQKEVAGRLTATGGKEFGYLPALLQRFFTVKPLFDVPPGAFKPPPKVWSTVVKLEPKEPELSDEELLPFENFLKMAFSHRRKKLKKNIPVKGELPPHLQPLLEKRAEELTGEQLLELFRALKRQ</sequence>
<keyword evidence="6 7" id="KW-0694">RNA-binding</keyword>
<dbReference type="SUPFAM" id="SSF53335">
    <property type="entry name" value="S-adenosyl-L-methionine-dependent methyltransferases"/>
    <property type="match status" value="1"/>
</dbReference>
<comment type="function">
    <text evidence="7">Specifically dimethylates two adjacent adenosines (A1518 and A1519) in the loop of a conserved hairpin near the 3'-end of 16S rRNA in the 30S particle. May play a critical role in biogenesis of 30S subunits.</text>
</comment>
<dbReference type="EC" id="2.1.1.182" evidence="7"/>
<dbReference type="Pfam" id="PF00398">
    <property type="entry name" value="RrnaAD"/>
    <property type="match status" value="1"/>
</dbReference>
<dbReference type="EMBL" id="CP002444">
    <property type="protein sequence ID" value="ADU96986.1"/>
    <property type="molecule type" value="Genomic_DNA"/>
</dbReference>
<gene>
    <name evidence="7" type="primary">rsmA</name>
    <name evidence="7" type="synonym">ksgA</name>
    <name evidence="10" type="ordered locus">Theam_1019</name>
</gene>
<name>E8T291_THEA1</name>
<evidence type="ECO:0000259" key="9">
    <source>
        <dbReference type="SMART" id="SM00650"/>
    </source>
</evidence>
<evidence type="ECO:0000256" key="3">
    <source>
        <dbReference type="ARBA" id="ARBA00022603"/>
    </source>
</evidence>
<dbReference type="AlphaFoldDB" id="E8T291"/>
<feature type="binding site" evidence="7 8">
    <location>
        <position position="10"/>
    </location>
    <ligand>
        <name>S-adenosyl-L-methionine</name>
        <dbReference type="ChEBI" id="CHEBI:59789"/>
    </ligand>
</feature>
<dbReference type="PANTHER" id="PTHR11727:SF7">
    <property type="entry name" value="DIMETHYLADENOSINE TRANSFERASE-RELATED"/>
    <property type="match status" value="1"/>
</dbReference>
<dbReference type="InterPro" id="IPR001737">
    <property type="entry name" value="KsgA/Erm"/>
</dbReference>
<dbReference type="PANTHER" id="PTHR11727">
    <property type="entry name" value="DIMETHYLADENOSINE TRANSFERASE"/>
    <property type="match status" value="1"/>
</dbReference>
<dbReference type="NCBIfam" id="TIGR00755">
    <property type="entry name" value="ksgA"/>
    <property type="match status" value="1"/>
</dbReference>
<evidence type="ECO:0000313" key="10">
    <source>
        <dbReference type="EMBL" id="ADU96986.1"/>
    </source>
</evidence>
<keyword evidence="5 7" id="KW-0949">S-adenosyl-L-methionine</keyword>
<evidence type="ECO:0000256" key="6">
    <source>
        <dbReference type="ARBA" id="ARBA00022884"/>
    </source>
</evidence>
<proteinExistence type="inferred from homology"/>
<feature type="domain" description="Ribosomal RNA adenine methylase transferase N-terminal" evidence="9">
    <location>
        <begin position="17"/>
        <end position="184"/>
    </location>
</feature>
<feature type="binding site" evidence="7 8">
    <location>
        <position position="100"/>
    </location>
    <ligand>
        <name>S-adenosyl-L-methionine</name>
        <dbReference type="ChEBI" id="CHEBI:59789"/>
    </ligand>
</feature>
<dbReference type="InterPro" id="IPR011530">
    <property type="entry name" value="rRNA_adenine_dimethylase"/>
</dbReference>
<dbReference type="GO" id="GO:0052908">
    <property type="term" value="F:16S rRNA (adenine(1518)-N(6)/adenine(1519)-N(6))-dimethyltransferase activity"/>
    <property type="evidence" value="ECO:0007669"/>
    <property type="project" value="UniProtKB-EC"/>
</dbReference>
<dbReference type="PROSITE" id="PS51689">
    <property type="entry name" value="SAM_RNA_A_N6_MT"/>
    <property type="match status" value="1"/>
</dbReference>
<dbReference type="eggNOG" id="COG0030">
    <property type="taxonomic scope" value="Bacteria"/>
</dbReference>
<dbReference type="GO" id="GO:0003723">
    <property type="term" value="F:RNA binding"/>
    <property type="evidence" value="ECO:0007669"/>
    <property type="project" value="UniProtKB-UniRule"/>
</dbReference>
<dbReference type="Gene3D" id="3.40.50.150">
    <property type="entry name" value="Vaccinia Virus protein VP39"/>
    <property type="match status" value="1"/>
</dbReference>
<keyword evidence="11" id="KW-1185">Reference proteome</keyword>
<evidence type="ECO:0000256" key="2">
    <source>
        <dbReference type="ARBA" id="ARBA00022552"/>
    </source>
</evidence>
<accession>E8T291</accession>
<dbReference type="HAMAP" id="MF_00607">
    <property type="entry name" value="16SrRNA_methyltr_A"/>
    <property type="match status" value="1"/>
</dbReference>
<dbReference type="STRING" id="648996.Theam_1019"/>
<evidence type="ECO:0000256" key="1">
    <source>
        <dbReference type="ARBA" id="ARBA00022490"/>
    </source>
</evidence>
<dbReference type="InterPro" id="IPR023165">
    <property type="entry name" value="rRNA_Ade_diMease-like_C"/>
</dbReference>
<dbReference type="InterPro" id="IPR020596">
    <property type="entry name" value="rRNA_Ade_Mease_Trfase_CS"/>
</dbReference>
<evidence type="ECO:0000256" key="7">
    <source>
        <dbReference type="HAMAP-Rule" id="MF_00607"/>
    </source>
</evidence>
<evidence type="ECO:0000256" key="5">
    <source>
        <dbReference type="ARBA" id="ARBA00022691"/>
    </source>
</evidence>
<feature type="binding site" evidence="7 8">
    <location>
        <position position="37"/>
    </location>
    <ligand>
        <name>S-adenosyl-L-methionine</name>
        <dbReference type="ChEBI" id="CHEBI:59789"/>
    </ligand>
</feature>
<dbReference type="KEGG" id="tam:Theam_1019"/>
<protein>
    <recommendedName>
        <fullName evidence="7">Ribosomal RNA small subunit methyltransferase A</fullName>
        <ecNumber evidence="7">2.1.1.182</ecNumber>
    </recommendedName>
    <alternativeName>
        <fullName evidence="7">16S rRNA (adenine(1518)-N(6)/adenine(1519)-N(6))-dimethyltransferase</fullName>
    </alternativeName>
    <alternativeName>
        <fullName evidence="7">16S rRNA dimethyladenosine transferase</fullName>
    </alternativeName>
    <alternativeName>
        <fullName evidence="7">16S rRNA dimethylase</fullName>
    </alternativeName>
    <alternativeName>
        <fullName evidence="7">S-adenosylmethionine-6-N', N'-adenosyl(rRNA) dimethyltransferase</fullName>
    </alternativeName>
</protein>
<dbReference type="InterPro" id="IPR020598">
    <property type="entry name" value="rRNA_Ade_methylase_Trfase_N"/>
</dbReference>